<proteinExistence type="predicted"/>
<dbReference type="Proteomes" id="UP001057402">
    <property type="component" value="Chromosome 3"/>
</dbReference>
<organism evidence="1 2">
    <name type="scientific">Melastoma candidum</name>
    <dbReference type="NCBI Taxonomy" id="119954"/>
    <lineage>
        <taxon>Eukaryota</taxon>
        <taxon>Viridiplantae</taxon>
        <taxon>Streptophyta</taxon>
        <taxon>Embryophyta</taxon>
        <taxon>Tracheophyta</taxon>
        <taxon>Spermatophyta</taxon>
        <taxon>Magnoliopsida</taxon>
        <taxon>eudicotyledons</taxon>
        <taxon>Gunneridae</taxon>
        <taxon>Pentapetalae</taxon>
        <taxon>rosids</taxon>
        <taxon>malvids</taxon>
        <taxon>Myrtales</taxon>
        <taxon>Melastomataceae</taxon>
        <taxon>Melastomatoideae</taxon>
        <taxon>Melastomateae</taxon>
        <taxon>Melastoma</taxon>
    </lineage>
</organism>
<protein>
    <submittedName>
        <fullName evidence="1">Uncharacterized protein</fullName>
    </submittedName>
</protein>
<name>A0ACB9RUL4_9MYRT</name>
<comment type="caution">
    <text evidence="1">The sequence shown here is derived from an EMBL/GenBank/DDBJ whole genome shotgun (WGS) entry which is preliminary data.</text>
</comment>
<keyword evidence="2" id="KW-1185">Reference proteome</keyword>
<evidence type="ECO:0000313" key="1">
    <source>
        <dbReference type="EMBL" id="KAI4382589.1"/>
    </source>
</evidence>
<accession>A0ACB9RUL4</accession>
<dbReference type="EMBL" id="CM042882">
    <property type="protein sequence ID" value="KAI4382589.1"/>
    <property type="molecule type" value="Genomic_DNA"/>
</dbReference>
<evidence type="ECO:0000313" key="2">
    <source>
        <dbReference type="Proteomes" id="UP001057402"/>
    </source>
</evidence>
<sequence length="304" mass="33682">MILSEITPVFIFVAAILSAVIFLCGFFHLLCRILRKKRGLSLGSDPSPAAETDDPEMARPNTFDRQLQQLFRLHDSGLDQAFIDALPVFLYRDVVRGGPKSKEHFDCAVCLCEFTEQDKLRLLPSCGHAFHIECIDTWLLSNSTCPLCRGSLYCPPGFGRDNPVSESDDHREEDGEGGPGIGDGRMAVPSKRVFSIRLGKLRGGIPEGTDRGSPTISTAEISSSSSSLDARRCYSMGSYRYVVSDTELRVETHEEEGLESRKLGQPRAEGMRIGVVGSRGDSLSVSKIWQWSNKKRNTSKFDTR</sequence>
<gene>
    <name evidence="1" type="ORF">MLD38_008535</name>
</gene>
<reference evidence="2" key="1">
    <citation type="journal article" date="2023" name="Front. Plant Sci.">
        <title>Chromosomal-level genome assembly of Melastoma candidum provides insights into trichome evolution.</title>
        <authorList>
            <person name="Zhong Y."/>
            <person name="Wu W."/>
            <person name="Sun C."/>
            <person name="Zou P."/>
            <person name="Liu Y."/>
            <person name="Dai S."/>
            <person name="Zhou R."/>
        </authorList>
    </citation>
    <scope>NUCLEOTIDE SEQUENCE [LARGE SCALE GENOMIC DNA]</scope>
</reference>